<name>A0A1X9PU48_9RHOD</name>
<dbReference type="SUPFAM" id="SSF50249">
    <property type="entry name" value="Nucleic acid-binding proteins"/>
    <property type="match status" value="1"/>
</dbReference>
<organism evidence="9">
    <name type="scientific">Corynoplastis japonica</name>
    <dbReference type="NCBI Taxonomy" id="700918"/>
    <lineage>
        <taxon>Eukaryota</taxon>
        <taxon>Rhodophyta</taxon>
        <taxon>Rhodellophyceae</taxon>
        <taxon>Rhodellales</taxon>
        <taxon>Rhodellaceae</taxon>
        <taxon>Corynoplastis</taxon>
    </lineage>
</organism>
<dbReference type="InterPro" id="IPR012340">
    <property type="entry name" value="NA-bd_OB-fold"/>
</dbReference>
<evidence type="ECO:0000256" key="4">
    <source>
        <dbReference type="ARBA" id="ARBA00022801"/>
    </source>
</evidence>
<evidence type="ECO:0000256" key="2">
    <source>
        <dbReference type="ARBA" id="ARBA00005522"/>
    </source>
</evidence>
<keyword evidence="9" id="KW-0150">Chloroplast</keyword>
<proteinExistence type="inferred from homology"/>
<sequence>MKKSIIISDIQDIAAIFYDRYLYEIVVMNVEYQLGNIYIGKVEKIFPSINAAFISTSLNQRSGFLNIQDCAFTKTVITRKHFINYLNINQKLLVQVIKEGSFFKGPRFTTNITILGPNIILMPFNPVLCISKKIISSEIRNYLKSLFILIKPITIGILFKSSSIHMTSYQIIQEIDLLKQQWCHIQKTILDGNSFNPCIYNNSILIKKIFSNMPDKTNNIVIDSIKGMKDMQYYFNYLHHQESITKKLNIKLYKGSKPIFHLFNFDSCLKKFLSPKITLSCGGYIIIDRSEALTVIDVNSGSLNSSHSANFSILTVNFQAAKEIAYQIQVRNITGVLIIDFIDMHLEQDQFRLINYLNDLLEADIAKPQIVQLSELGLVEITRRKRKKSLYELFDLSNSQINYYEMPYLKSAAYQLDMKIFTMFQYKNLDYKQRLKPKFLLGSQLIIRYNHYQLIQSRFLNHLEYIRNK</sequence>
<feature type="domain" description="RNA-binding protein AU-1/Ribonuclease E/G" evidence="8">
    <location>
        <begin position="113"/>
        <end position="385"/>
    </location>
</feature>
<comment type="function">
    <text evidence="7">Involved in intercistronic processing of primary transcripts from chloroplast operons. The endonucleolytic activity of the enzyme depends on the number of phosphates at the 5' end, is inhibited by structured RNA, and preferentially cleaves A/U-rich sequences.</text>
</comment>
<dbReference type="EMBL" id="KY709210">
    <property type="protein sequence ID" value="ARO91026.1"/>
    <property type="molecule type" value="Genomic_DNA"/>
</dbReference>
<dbReference type="InterPro" id="IPR019307">
    <property type="entry name" value="RNA-bd_AU-1/RNase_E/G"/>
</dbReference>
<dbReference type="InterPro" id="IPR004659">
    <property type="entry name" value="RNase_E/G"/>
</dbReference>
<evidence type="ECO:0000256" key="5">
    <source>
        <dbReference type="ARBA" id="ARBA00022842"/>
    </source>
</evidence>
<protein>
    <submittedName>
        <fullName evidence="9">Ribonuclease E</fullName>
    </submittedName>
</protein>
<evidence type="ECO:0000256" key="7">
    <source>
        <dbReference type="ARBA" id="ARBA00023436"/>
    </source>
</evidence>
<evidence type="ECO:0000256" key="3">
    <source>
        <dbReference type="ARBA" id="ARBA00022723"/>
    </source>
</evidence>
<dbReference type="PANTHER" id="PTHR30001:SF0">
    <property type="entry name" value="RIBONUCLEASE G"/>
    <property type="match status" value="1"/>
</dbReference>
<keyword evidence="3" id="KW-0479">Metal-binding</keyword>
<dbReference type="GO" id="GO:0005737">
    <property type="term" value="C:cytoplasm"/>
    <property type="evidence" value="ECO:0007669"/>
    <property type="project" value="TreeGrafter"/>
</dbReference>
<dbReference type="GO" id="GO:0046872">
    <property type="term" value="F:metal ion binding"/>
    <property type="evidence" value="ECO:0007669"/>
    <property type="project" value="UniProtKB-KW"/>
</dbReference>
<evidence type="ECO:0000259" key="8">
    <source>
        <dbReference type="Pfam" id="PF10150"/>
    </source>
</evidence>
<reference evidence="9" key="1">
    <citation type="submission" date="2017-03" db="EMBL/GenBank/DDBJ databases">
        <title>The new red algal subphylum Proteorhodophytina comprises the largest and most divergent plastid genomes known.</title>
        <authorList>
            <person name="Munoz-Gomez S.A."/>
            <person name="Mejia-Franco F.G."/>
            <person name="Durnin K."/>
            <person name="Morgan C."/>
            <person name="Grisdale C.J."/>
            <person name="Archibald J.M."/>
            <person name="Slamovits C.H."/>
        </authorList>
    </citation>
    <scope>NUCLEOTIDE SEQUENCE</scope>
    <source>
        <strain evidence="9">NIES-2662</strain>
    </source>
</reference>
<evidence type="ECO:0000313" key="9">
    <source>
        <dbReference type="EMBL" id="ARO91026.1"/>
    </source>
</evidence>
<dbReference type="Gene3D" id="2.40.50.140">
    <property type="entry name" value="Nucleic acid-binding proteins"/>
    <property type="match status" value="1"/>
</dbReference>
<dbReference type="Pfam" id="PF10150">
    <property type="entry name" value="RNase_E_G"/>
    <property type="match status" value="1"/>
</dbReference>
<keyword evidence="5" id="KW-0460">Magnesium</keyword>
<gene>
    <name evidence="9" type="primary">rne</name>
</gene>
<dbReference type="GO" id="GO:0016787">
    <property type="term" value="F:hydrolase activity"/>
    <property type="evidence" value="ECO:0007669"/>
    <property type="project" value="UniProtKB-KW"/>
</dbReference>
<geneLocation type="chloroplast" evidence="9"/>
<dbReference type="GO" id="GO:0004540">
    <property type="term" value="F:RNA nuclease activity"/>
    <property type="evidence" value="ECO:0007669"/>
    <property type="project" value="InterPro"/>
</dbReference>
<dbReference type="AlphaFoldDB" id="A0A1X9PU48"/>
<comment type="cofactor">
    <cofactor evidence="1">
        <name>Mg(2+)</name>
        <dbReference type="ChEBI" id="CHEBI:18420"/>
    </cofactor>
</comment>
<dbReference type="PANTHER" id="PTHR30001">
    <property type="entry name" value="RIBONUCLEASE"/>
    <property type="match status" value="1"/>
</dbReference>
<keyword evidence="6" id="KW-0694">RNA-binding</keyword>
<dbReference type="CDD" id="cd04453">
    <property type="entry name" value="S1_RNase_E"/>
    <property type="match status" value="1"/>
</dbReference>
<dbReference type="GO" id="GO:0003723">
    <property type="term" value="F:RNA binding"/>
    <property type="evidence" value="ECO:0007669"/>
    <property type="project" value="UniProtKB-KW"/>
</dbReference>
<evidence type="ECO:0000256" key="6">
    <source>
        <dbReference type="ARBA" id="ARBA00022884"/>
    </source>
</evidence>
<comment type="similarity">
    <text evidence="2">Belongs to the RNase E/G family.</text>
</comment>
<evidence type="ECO:0000256" key="1">
    <source>
        <dbReference type="ARBA" id="ARBA00001946"/>
    </source>
</evidence>
<accession>A0A1X9PU48</accession>
<keyword evidence="4" id="KW-0378">Hydrolase</keyword>
<dbReference type="GO" id="GO:0006364">
    <property type="term" value="P:rRNA processing"/>
    <property type="evidence" value="ECO:0007669"/>
    <property type="project" value="TreeGrafter"/>
</dbReference>
<keyword evidence="9" id="KW-0934">Plastid</keyword>